<dbReference type="InterPro" id="IPR044537">
    <property type="entry name" value="Rip2-like"/>
</dbReference>
<evidence type="ECO:0000256" key="13">
    <source>
        <dbReference type="SAM" id="Phobius"/>
    </source>
</evidence>
<feature type="transmembrane region" description="Helical" evidence="13">
    <location>
        <begin position="96"/>
        <end position="118"/>
    </location>
</feature>
<keyword evidence="8" id="KW-0378">Hydrolase</keyword>
<evidence type="ECO:0000256" key="3">
    <source>
        <dbReference type="ARBA" id="ARBA00007931"/>
    </source>
</evidence>
<dbReference type="CDD" id="cd06158">
    <property type="entry name" value="S2P-M50_like_1"/>
    <property type="match status" value="1"/>
</dbReference>
<keyword evidence="12 13" id="KW-0472">Membrane</keyword>
<evidence type="ECO:0000256" key="9">
    <source>
        <dbReference type="ARBA" id="ARBA00022833"/>
    </source>
</evidence>
<evidence type="ECO:0000256" key="6">
    <source>
        <dbReference type="ARBA" id="ARBA00022692"/>
    </source>
</evidence>
<evidence type="ECO:0000256" key="12">
    <source>
        <dbReference type="ARBA" id="ARBA00023136"/>
    </source>
</evidence>
<evidence type="ECO:0000313" key="16">
    <source>
        <dbReference type="Proteomes" id="UP001597145"/>
    </source>
</evidence>
<evidence type="ECO:0000256" key="8">
    <source>
        <dbReference type="ARBA" id="ARBA00022801"/>
    </source>
</evidence>
<name>A0ABW4FEF6_9PSEU</name>
<keyword evidence="6 13" id="KW-0812">Transmembrane</keyword>
<dbReference type="InterPro" id="IPR052348">
    <property type="entry name" value="Metallopeptidase_M50B"/>
</dbReference>
<evidence type="ECO:0000256" key="2">
    <source>
        <dbReference type="ARBA" id="ARBA00004651"/>
    </source>
</evidence>
<comment type="caution">
    <text evidence="15">The sequence shown here is derived from an EMBL/GenBank/DDBJ whole genome shotgun (WGS) entry which is preliminary data.</text>
</comment>
<evidence type="ECO:0000256" key="5">
    <source>
        <dbReference type="ARBA" id="ARBA00022670"/>
    </source>
</evidence>
<feature type="transmembrane region" description="Helical" evidence="13">
    <location>
        <begin position="130"/>
        <end position="153"/>
    </location>
</feature>
<keyword evidence="4" id="KW-1003">Cell membrane</keyword>
<gene>
    <name evidence="15" type="ORF">ACFSCY_04050</name>
</gene>
<dbReference type="GO" id="GO:0008233">
    <property type="term" value="F:peptidase activity"/>
    <property type="evidence" value="ECO:0007669"/>
    <property type="project" value="UniProtKB-KW"/>
</dbReference>
<dbReference type="GO" id="GO:0006508">
    <property type="term" value="P:proteolysis"/>
    <property type="evidence" value="ECO:0007669"/>
    <property type="project" value="UniProtKB-KW"/>
</dbReference>
<evidence type="ECO:0000313" key="15">
    <source>
        <dbReference type="EMBL" id="MFD1528605.1"/>
    </source>
</evidence>
<keyword evidence="9" id="KW-0862">Zinc</keyword>
<feature type="transmembrane region" description="Helical" evidence="13">
    <location>
        <begin position="12"/>
        <end position="29"/>
    </location>
</feature>
<dbReference type="InterPro" id="IPR008915">
    <property type="entry name" value="Peptidase_M50"/>
</dbReference>
<keyword evidence="16" id="KW-1185">Reference proteome</keyword>
<keyword evidence="10 13" id="KW-1133">Transmembrane helix</keyword>
<evidence type="ECO:0000259" key="14">
    <source>
        <dbReference type="Pfam" id="PF02163"/>
    </source>
</evidence>
<keyword evidence="7" id="KW-0479">Metal-binding</keyword>
<evidence type="ECO:0000256" key="7">
    <source>
        <dbReference type="ARBA" id="ARBA00022723"/>
    </source>
</evidence>
<proteinExistence type="inferred from homology"/>
<evidence type="ECO:0000256" key="10">
    <source>
        <dbReference type="ARBA" id="ARBA00022989"/>
    </source>
</evidence>
<comment type="cofactor">
    <cofactor evidence="1">
        <name>Zn(2+)</name>
        <dbReference type="ChEBI" id="CHEBI:29105"/>
    </cofactor>
</comment>
<dbReference type="PANTHER" id="PTHR35864">
    <property type="entry name" value="ZINC METALLOPROTEASE MJ0611-RELATED"/>
    <property type="match status" value="1"/>
</dbReference>
<protein>
    <submittedName>
        <fullName evidence="15">Site-2 protease family protein</fullName>
    </submittedName>
</protein>
<sequence>MPDVSSRVSPWFLLLVAVAVGGGVLAALGTPELATGPSVVLTSGIVLLVLGGWAVSLCLHEFGHAAVAYRGGDRTVREKGYLTLDIRRYTDVGLSFVLPVVFLLLGGIPLPGGAVWINHGLIRSRAMRSLVSLAGPLTNLVLGALLSVAVVLVPMPLGLAVGLMTLAFFQVLAFVLNILPIPGLDGFGVLEPFLSPPARQLAARVRPWAPIVLFLLIIGLPGVAQLFFDLGYAVFTLVGGDPRYASVGRAVLMFWR</sequence>
<evidence type="ECO:0000256" key="4">
    <source>
        <dbReference type="ARBA" id="ARBA00022475"/>
    </source>
</evidence>
<comment type="similarity">
    <text evidence="3">Belongs to the peptidase M50B family.</text>
</comment>
<reference evidence="16" key="1">
    <citation type="journal article" date="2019" name="Int. J. Syst. Evol. Microbiol.">
        <title>The Global Catalogue of Microorganisms (GCM) 10K type strain sequencing project: providing services to taxonomists for standard genome sequencing and annotation.</title>
        <authorList>
            <consortium name="The Broad Institute Genomics Platform"/>
            <consortium name="The Broad Institute Genome Sequencing Center for Infectious Disease"/>
            <person name="Wu L."/>
            <person name="Ma J."/>
        </authorList>
    </citation>
    <scope>NUCLEOTIDE SEQUENCE [LARGE SCALE GENOMIC DNA]</scope>
    <source>
        <strain evidence="16">JCM 12165</strain>
    </source>
</reference>
<keyword evidence="11" id="KW-0482">Metalloprotease</keyword>
<feature type="transmembrane region" description="Helical" evidence="13">
    <location>
        <begin position="36"/>
        <end position="55"/>
    </location>
</feature>
<accession>A0ABW4FEF6</accession>
<feature type="transmembrane region" description="Helical" evidence="13">
    <location>
        <begin position="208"/>
        <end position="228"/>
    </location>
</feature>
<feature type="transmembrane region" description="Helical" evidence="13">
    <location>
        <begin position="159"/>
        <end position="179"/>
    </location>
</feature>
<comment type="subcellular location">
    <subcellularLocation>
        <location evidence="2">Cell membrane</location>
        <topology evidence="2">Multi-pass membrane protein</topology>
    </subcellularLocation>
</comment>
<dbReference type="EMBL" id="JBHUCP010000003">
    <property type="protein sequence ID" value="MFD1528605.1"/>
    <property type="molecule type" value="Genomic_DNA"/>
</dbReference>
<dbReference type="RefSeq" id="WP_343969745.1">
    <property type="nucleotide sequence ID" value="NZ_BAAAJG010000001.1"/>
</dbReference>
<evidence type="ECO:0000256" key="1">
    <source>
        <dbReference type="ARBA" id="ARBA00001947"/>
    </source>
</evidence>
<dbReference type="Proteomes" id="UP001597145">
    <property type="component" value="Unassembled WGS sequence"/>
</dbReference>
<dbReference type="PANTHER" id="PTHR35864:SF1">
    <property type="entry name" value="ZINC METALLOPROTEASE YWHC-RELATED"/>
    <property type="match status" value="1"/>
</dbReference>
<feature type="domain" description="Peptidase M50" evidence="14">
    <location>
        <begin position="54"/>
        <end position="152"/>
    </location>
</feature>
<dbReference type="Pfam" id="PF02163">
    <property type="entry name" value="Peptidase_M50"/>
    <property type="match status" value="1"/>
</dbReference>
<keyword evidence="5 15" id="KW-0645">Protease</keyword>
<organism evidence="15 16">
    <name type="scientific">Pseudonocardia aurantiaca</name>
    <dbReference type="NCBI Taxonomy" id="75290"/>
    <lineage>
        <taxon>Bacteria</taxon>
        <taxon>Bacillati</taxon>
        <taxon>Actinomycetota</taxon>
        <taxon>Actinomycetes</taxon>
        <taxon>Pseudonocardiales</taxon>
        <taxon>Pseudonocardiaceae</taxon>
        <taxon>Pseudonocardia</taxon>
    </lineage>
</organism>
<evidence type="ECO:0000256" key="11">
    <source>
        <dbReference type="ARBA" id="ARBA00023049"/>
    </source>
</evidence>